<evidence type="ECO:0008006" key="4">
    <source>
        <dbReference type="Google" id="ProtNLM"/>
    </source>
</evidence>
<reference evidence="2 3" key="1">
    <citation type="submission" date="2023-08" db="EMBL/GenBank/DDBJ databases">
        <title>The draft genome sequence of Paracraurococcus sp. LOR1-02.</title>
        <authorList>
            <person name="Kingkaew E."/>
            <person name="Tanasupawat S."/>
        </authorList>
    </citation>
    <scope>NUCLEOTIDE SEQUENCE [LARGE SCALE GENOMIC DNA]</scope>
    <source>
        <strain evidence="2 3">LOR1-02</strain>
    </source>
</reference>
<evidence type="ECO:0000256" key="1">
    <source>
        <dbReference type="SAM" id="MobiDB-lite"/>
    </source>
</evidence>
<comment type="caution">
    <text evidence="2">The sequence shown here is derived from an EMBL/GenBank/DDBJ whole genome shotgun (WGS) entry which is preliminary data.</text>
</comment>
<feature type="compositionally biased region" description="Basic and acidic residues" evidence="1">
    <location>
        <begin position="123"/>
        <end position="139"/>
    </location>
</feature>
<protein>
    <recommendedName>
        <fullName evidence="4">Resolvase/invertase-type recombinase catalytic domain-containing protein</fullName>
    </recommendedName>
</protein>
<feature type="compositionally biased region" description="Basic and acidic residues" evidence="1">
    <location>
        <begin position="195"/>
        <end position="216"/>
    </location>
</feature>
<evidence type="ECO:0000313" key="2">
    <source>
        <dbReference type="EMBL" id="MDO9713584.1"/>
    </source>
</evidence>
<feature type="region of interest" description="Disordered" evidence="1">
    <location>
        <begin position="111"/>
        <end position="177"/>
    </location>
</feature>
<dbReference type="Proteomes" id="UP001243009">
    <property type="component" value="Unassembled WGS sequence"/>
</dbReference>
<organism evidence="2 3">
    <name type="scientific">Paracraurococcus lichenis</name>
    <dbReference type="NCBI Taxonomy" id="3064888"/>
    <lineage>
        <taxon>Bacteria</taxon>
        <taxon>Pseudomonadati</taxon>
        <taxon>Pseudomonadota</taxon>
        <taxon>Alphaproteobacteria</taxon>
        <taxon>Acetobacterales</taxon>
        <taxon>Roseomonadaceae</taxon>
        <taxon>Paracraurococcus</taxon>
    </lineage>
</organism>
<accession>A0ABT9EBM9</accession>
<name>A0ABT9EBM9_9PROT</name>
<gene>
    <name evidence="2" type="ORF">Q7A36_35020</name>
</gene>
<feature type="region of interest" description="Disordered" evidence="1">
    <location>
        <begin position="195"/>
        <end position="223"/>
    </location>
</feature>
<dbReference type="RefSeq" id="WP_305108440.1">
    <property type="nucleotide sequence ID" value="NZ_JAUTWS010000103.1"/>
</dbReference>
<feature type="compositionally biased region" description="Basic and acidic residues" evidence="1">
    <location>
        <begin position="146"/>
        <end position="171"/>
    </location>
</feature>
<dbReference type="EMBL" id="JAUTWS010000103">
    <property type="protein sequence ID" value="MDO9713584.1"/>
    <property type="molecule type" value="Genomic_DNA"/>
</dbReference>
<proteinExistence type="predicted"/>
<sequence length="223" mass="24451">MSQLVHPWKVSTKKVSCGLQSSYGDVQVRHGRRNNGSAGAHFASTLRMAVRDGAAVVVPVLACLRQQDLAAARAAGVPIIAAKSLISIRKDSVCMSDVRSAAQARDIMRGRGSSNHLEAPADGARREARSDAETGEKWRYNVAARPDARQATRDAAWADRQRQARLPERFPPKPAGATYSDEVWLQVLRDVAQREAQKRTRFDASEPPRSAAEARARMRSGRL</sequence>
<keyword evidence="3" id="KW-1185">Reference proteome</keyword>
<evidence type="ECO:0000313" key="3">
    <source>
        <dbReference type="Proteomes" id="UP001243009"/>
    </source>
</evidence>